<dbReference type="EMBL" id="JAUMVS010000099">
    <property type="protein sequence ID" value="MDO4842130.1"/>
    <property type="molecule type" value="Genomic_DNA"/>
</dbReference>
<accession>A0AA43U9B1</accession>
<dbReference type="Proteomes" id="UP001168575">
    <property type="component" value="Unassembled WGS sequence"/>
</dbReference>
<comment type="caution">
    <text evidence="2">The sequence shown here is derived from an EMBL/GenBank/DDBJ whole genome shotgun (WGS) entry which is preliminary data.</text>
</comment>
<dbReference type="InterPro" id="IPR050312">
    <property type="entry name" value="IolE/XylAMocC-like"/>
</dbReference>
<organism evidence="2 3">
    <name type="scientific">Phoenicibacter congonensis</name>
    <dbReference type="NCBI Taxonomy" id="1944646"/>
    <lineage>
        <taxon>Bacteria</taxon>
        <taxon>Bacillati</taxon>
        <taxon>Actinomycetota</taxon>
        <taxon>Coriobacteriia</taxon>
        <taxon>Eggerthellales</taxon>
        <taxon>Eggerthellaceae</taxon>
        <taxon>Phoenicibacter</taxon>
    </lineage>
</organism>
<sequence>MKKTVIFSWYGYFNDFCCRVENIKEAGFDGLMLWWEDDAGDWPHSRWEMVELTRKLGLEIFNTHIANIHEDFLWSDDDSIREKHLFLIRDTIEEISEVGLDNLVIHLCESGDVPPPGDSLFRSIEYLIPFAQKHKVTLSLENTWRSDYLEAVWRRYPNEGLGFCFDTSHANLRHQFDLLKDHYDILTALHISDNDGLQDRHWPPFDGIIDYEKLVTPYLGKTDVPYTMELIADRKRYPDEQAFLKLAKERIDRLLALENM</sequence>
<dbReference type="InterPro" id="IPR036237">
    <property type="entry name" value="Xyl_isomerase-like_sf"/>
</dbReference>
<proteinExistence type="predicted"/>
<evidence type="ECO:0000259" key="1">
    <source>
        <dbReference type="Pfam" id="PF01261"/>
    </source>
</evidence>
<dbReference type="GO" id="GO:0016853">
    <property type="term" value="F:isomerase activity"/>
    <property type="evidence" value="ECO:0007669"/>
    <property type="project" value="UniProtKB-KW"/>
</dbReference>
<dbReference type="Pfam" id="PF01261">
    <property type="entry name" value="AP_endonuc_2"/>
    <property type="match status" value="1"/>
</dbReference>
<dbReference type="InterPro" id="IPR013022">
    <property type="entry name" value="Xyl_isomerase-like_TIM-brl"/>
</dbReference>
<evidence type="ECO:0000313" key="3">
    <source>
        <dbReference type="Proteomes" id="UP001168575"/>
    </source>
</evidence>
<protein>
    <submittedName>
        <fullName evidence="2">Sugar phosphate isomerase/epimerase family protein</fullName>
    </submittedName>
</protein>
<reference evidence="2" key="1">
    <citation type="submission" date="2023-07" db="EMBL/GenBank/DDBJ databases">
        <title>Between Cages and Wild: Unraveling the Impact of Captivity on Animal Microbiomes and Antimicrobial Resistance.</title>
        <authorList>
            <person name="Schmartz G.P."/>
            <person name="Rehner J."/>
            <person name="Schuff M.J."/>
            <person name="Becker S.L."/>
            <person name="Kravczyk M."/>
            <person name="Gurevich A."/>
            <person name="Francke R."/>
            <person name="Mueller R."/>
            <person name="Keller V."/>
            <person name="Keller A."/>
        </authorList>
    </citation>
    <scope>NUCLEOTIDE SEQUENCE</scope>
    <source>
        <strain evidence="2">S12M_St_49</strain>
    </source>
</reference>
<dbReference type="SUPFAM" id="SSF51658">
    <property type="entry name" value="Xylose isomerase-like"/>
    <property type="match status" value="1"/>
</dbReference>
<dbReference type="PANTHER" id="PTHR12110:SF21">
    <property type="entry name" value="XYLOSE ISOMERASE-LIKE TIM BARREL DOMAIN-CONTAINING PROTEIN"/>
    <property type="match status" value="1"/>
</dbReference>
<dbReference type="PANTHER" id="PTHR12110">
    <property type="entry name" value="HYDROXYPYRUVATE ISOMERASE"/>
    <property type="match status" value="1"/>
</dbReference>
<dbReference type="AlphaFoldDB" id="A0AA43U9B1"/>
<feature type="domain" description="Xylose isomerase-like TIM barrel" evidence="1">
    <location>
        <begin position="21"/>
        <end position="217"/>
    </location>
</feature>
<keyword evidence="3" id="KW-1185">Reference proteome</keyword>
<evidence type="ECO:0000313" key="2">
    <source>
        <dbReference type="EMBL" id="MDO4842130.1"/>
    </source>
</evidence>
<dbReference type="Gene3D" id="3.20.20.150">
    <property type="entry name" value="Divalent-metal-dependent TIM barrel enzymes"/>
    <property type="match status" value="1"/>
</dbReference>
<gene>
    <name evidence="2" type="ORF">Q3982_05580</name>
</gene>
<keyword evidence="2" id="KW-0413">Isomerase</keyword>
<name>A0AA43U9B1_9ACTN</name>